<feature type="domain" description="PPPDE" evidence="4">
    <location>
        <begin position="11"/>
        <end position="155"/>
    </location>
</feature>
<name>G8YL98_PICSO</name>
<accession>G8YL98</accession>
<dbReference type="Proteomes" id="UP000005222">
    <property type="component" value="Chromosome F"/>
</dbReference>
<dbReference type="PROSITE" id="PS51858">
    <property type="entry name" value="PPPDE"/>
    <property type="match status" value="1"/>
</dbReference>
<keyword evidence="2" id="KW-0645">Protease</keyword>
<dbReference type="InterPro" id="IPR042266">
    <property type="entry name" value="PPPDE_sf"/>
</dbReference>
<dbReference type="OrthoDB" id="21221at2759"/>
<dbReference type="AlphaFoldDB" id="G8YL98"/>
<organism evidence="5 6">
    <name type="scientific">Pichia sorbitophila (strain ATCC MYA-4447 / BCRC 22081 / CBS 7064 / NBRC 10061 / NRRL Y-12695)</name>
    <name type="common">Hybrid yeast</name>
    <dbReference type="NCBI Taxonomy" id="559304"/>
    <lineage>
        <taxon>Eukaryota</taxon>
        <taxon>Fungi</taxon>
        <taxon>Dikarya</taxon>
        <taxon>Ascomycota</taxon>
        <taxon>Saccharomycotina</taxon>
        <taxon>Pichiomycetes</taxon>
        <taxon>Debaryomycetaceae</taxon>
        <taxon>Millerozyma</taxon>
    </lineage>
</organism>
<dbReference type="GO" id="GO:0070646">
    <property type="term" value="P:protein modification by small protein removal"/>
    <property type="evidence" value="ECO:0007669"/>
    <property type="project" value="TreeGrafter"/>
</dbReference>
<reference evidence="5 6" key="1">
    <citation type="journal article" date="2012" name="G3 (Bethesda)">
        <title>Pichia sorbitophila, an interspecies yeast hybrid reveals early steps of genome resolution following polyploidization.</title>
        <authorList>
            <person name="Leh Louis V."/>
            <person name="Despons L."/>
            <person name="Friedrich A."/>
            <person name="Martin T."/>
            <person name="Durrens P."/>
            <person name="Casaregola S."/>
            <person name="Neuveglise C."/>
            <person name="Fairhead C."/>
            <person name="Marck C."/>
            <person name="Cruz J.A."/>
            <person name="Straub M.L."/>
            <person name="Kugler V."/>
            <person name="Sacerdot C."/>
            <person name="Uzunov Z."/>
            <person name="Thierry A."/>
            <person name="Weiss S."/>
            <person name="Bleykasten C."/>
            <person name="De Montigny J."/>
            <person name="Jacques N."/>
            <person name="Jung P."/>
            <person name="Lemaire M."/>
            <person name="Mallet S."/>
            <person name="Morel G."/>
            <person name="Richard G.F."/>
            <person name="Sarkar A."/>
            <person name="Savel G."/>
            <person name="Schacherer J."/>
            <person name="Seret M.L."/>
            <person name="Talla E."/>
            <person name="Samson G."/>
            <person name="Jubin C."/>
            <person name="Poulain J."/>
            <person name="Vacherie B."/>
            <person name="Barbe V."/>
            <person name="Pelletier E."/>
            <person name="Sherman D.J."/>
            <person name="Westhof E."/>
            <person name="Weissenbach J."/>
            <person name="Baret P.V."/>
            <person name="Wincker P."/>
            <person name="Gaillardin C."/>
            <person name="Dujon B."/>
            <person name="Souciet J.L."/>
        </authorList>
    </citation>
    <scope>NUCLEOTIDE SEQUENCE [LARGE SCALE GENOMIC DNA]</scope>
    <source>
        <strain evidence="6">ATCC MYA-4447 / BCRC 22081 / CBS 7064 / NBRC 10061 / NRRL Y-12695</strain>
    </source>
</reference>
<dbReference type="OMA" id="WHTAIVI"/>
<dbReference type="GO" id="GO:0008233">
    <property type="term" value="F:peptidase activity"/>
    <property type="evidence" value="ECO:0007669"/>
    <property type="project" value="UniProtKB-KW"/>
</dbReference>
<dbReference type="GO" id="GO:0006508">
    <property type="term" value="P:proteolysis"/>
    <property type="evidence" value="ECO:0007669"/>
    <property type="project" value="UniProtKB-KW"/>
</dbReference>
<dbReference type="SMART" id="SM01179">
    <property type="entry name" value="DUF862"/>
    <property type="match status" value="1"/>
</dbReference>
<keyword evidence="3" id="KW-0378">Hydrolase</keyword>
<dbReference type="STRING" id="559304.G8YL98"/>
<dbReference type="HOGENOM" id="CLU_101028_0_1_1"/>
<evidence type="ECO:0000256" key="1">
    <source>
        <dbReference type="ARBA" id="ARBA00008140"/>
    </source>
</evidence>
<dbReference type="Gene3D" id="3.90.1720.30">
    <property type="entry name" value="PPPDE domains"/>
    <property type="match status" value="1"/>
</dbReference>
<dbReference type="eggNOG" id="KOG0324">
    <property type="taxonomic scope" value="Eukaryota"/>
</dbReference>
<dbReference type="InParanoid" id="G8YL98"/>
<evidence type="ECO:0000256" key="2">
    <source>
        <dbReference type="ARBA" id="ARBA00022670"/>
    </source>
</evidence>
<evidence type="ECO:0000313" key="5">
    <source>
        <dbReference type="EMBL" id="CCE88832.1"/>
    </source>
</evidence>
<dbReference type="EMBL" id="FO082054">
    <property type="protein sequence ID" value="CCE88832.1"/>
    <property type="molecule type" value="Genomic_DNA"/>
</dbReference>
<sequence>MVSQEEEEPSFDVKVYVYDISHGLAAIYAPALLGINLDAVYHTSVVVYGKEYYIDSGIKISNPGASKHGTPKEVLSLGKTFISKDIFEDFIEDLRTHESGKYLAEGYDIFDNNCNHFTDTCLDFLVGRRLEDRILMLPQRVLSSPNGQHLRNMLGNFQP</sequence>
<proteinExistence type="inferred from homology"/>
<evidence type="ECO:0000313" key="6">
    <source>
        <dbReference type="Proteomes" id="UP000005222"/>
    </source>
</evidence>
<dbReference type="PANTHER" id="PTHR12378:SF7">
    <property type="entry name" value="DESUMOYLATING ISOPEPTIDASE 1"/>
    <property type="match status" value="1"/>
</dbReference>
<evidence type="ECO:0000256" key="3">
    <source>
        <dbReference type="ARBA" id="ARBA00022801"/>
    </source>
</evidence>
<evidence type="ECO:0000259" key="4">
    <source>
        <dbReference type="PROSITE" id="PS51858"/>
    </source>
</evidence>
<protein>
    <submittedName>
        <fullName evidence="5">Piso0_001618 protein</fullName>
    </submittedName>
</protein>
<keyword evidence="6" id="KW-1185">Reference proteome</keyword>
<gene>
    <name evidence="5" type="primary">Piso0_001618</name>
    <name evidence="5" type="ORF">GNLVRS01_PISO0F10345g</name>
</gene>
<comment type="similarity">
    <text evidence="1">Belongs to the DeSI family.</text>
</comment>
<dbReference type="InterPro" id="IPR008580">
    <property type="entry name" value="PPPDE_dom"/>
</dbReference>
<dbReference type="PANTHER" id="PTHR12378">
    <property type="entry name" value="DESUMOYLATING ISOPEPTIDASE"/>
    <property type="match status" value="1"/>
</dbReference>
<dbReference type="Pfam" id="PF05903">
    <property type="entry name" value="Peptidase_C97"/>
    <property type="match status" value="1"/>
</dbReference>